<evidence type="ECO:0000313" key="2">
    <source>
        <dbReference type="EMBL" id="CUS53820.1"/>
    </source>
</evidence>
<evidence type="ECO:0000259" key="1">
    <source>
        <dbReference type="Pfam" id="PF12697"/>
    </source>
</evidence>
<dbReference type="PANTHER" id="PTHR43798">
    <property type="entry name" value="MONOACYLGLYCEROL LIPASE"/>
    <property type="match status" value="1"/>
</dbReference>
<name>A0A170PRV0_9ZZZZ</name>
<reference evidence="2" key="1">
    <citation type="submission" date="2015-10" db="EMBL/GenBank/DDBJ databases">
        <authorList>
            <person name="Gilbert D.G."/>
        </authorList>
    </citation>
    <scope>NUCLEOTIDE SEQUENCE</scope>
</reference>
<dbReference type="EC" id="3.1.1.24" evidence="2"/>
<sequence length="265" mass="29378">MDRTTNYTAAGTFFEEVGEGDQVIVLCHGVGLDHTMWDRQVTALAPYFRVVRYDMFGHGRTAARPDVTAIGDFVAQLKELLDSLEISKLTLVGLSMGGVIAQGFAADAHERLEKLILMNTVYRRTDAELKGVRSRLKITVEKGLKPVADLALDRWFDDAFRRANPDVVTRIRNRLISNDLTAYSTAYGIFVEADREIGAVLKQVRCPTLVMTGELDTGSTPELAYRMAADLCDAQVVILPGLRHLAPLEDPPQVNRVLLEFLGID</sequence>
<feature type="domain" description="AB hydrolase-1" evidence="1">
    <location>
        <begin position="24"/>
        <end position="256"/>
    </location>
</feature>
<keyword evidence="2" id="KW-0378">Hydrolase</keyword>
<dbReference type="Gene3D" id="3.40.50.1820">
    <property type="entry name" value="alpha/beta hydrolase"/>
    <property type="match status" value="1"/>
</dbReference>
<dbReference type="GO" id="GO:0047570">
    <property type="term" value="F:3-oxoadipate enol-lactonase activity"/>
    <property type="evidence" value="ECO:0007669"/>
    <property type="project" value="UniProtKB-EC"/>
</dbReference>
<dbReference type="EMBL" id="CZRL01000098">
    <property type="protein sequence ID" value="CUS53820.1"/>
    <property type="molecule type" value="Genomic_DNA"/>
</dbReference>
<dbReference type="InterPro" id="IPR000073">
    <property type="entry name" value="AB_hydrolase_1"/>
</dbReference>
<dbReference type="InterPro" id="IPR050266">
    <property type="entry name" value="AB_hydrolase_sf"/>
</dbReference>
<protein>
    <submittedName>
        <fullName evidence="2">Beta-ketoadipate enol-lactone hydrolase</fullName>
        <ecNumber evidence="2">3.1.1.24</ecNumber>
    </submittedName>
</protein>
<dbReference type="SUPFAM" id="SSF53474">
    <property type="entry name" value="alpha/beta-Hydrolases"/>
    <property type="match status" value="1"/>
</dbReference>
<proteinExistence type="predicted"/>
<dbReference type="InterPro" id="IPR029058">
    <property type="entry name" value="AB_hydrolase_fold"/>
</dbReference>
<dbReference type="AlphaFoldDB" id="A0A170PRV0"/>
<organism evidence="2">
    <name type="scientific">hydrothermal vent metagenome</name>
    <dbReference type="NCBI Taxonomy" id="652676"/>
    <lineage>
        <taxon>unclassified sequences</taxon>
        <taxon>metagenomes</taxon>
        <taxon>ecological metagenomes</taxon>
    </lineage>
</organism>
<dbReference type="Pfam" id="PF12697">
    <property type="entry name" value="Abhydrolase_6"/>
    <property type="match status" value="1"/>
</dbReference>
<gene>
    <name evidence="2" type="ORF">MGWOODY_XGa2898</name>
</gene>
<accession>A0A170PRV0</accession>
<dbReference type="PRINTS" id="PR00111">
    <property type="entry name" value="ABHYDROLASE"/>
</dbReference>